<keyword evidence="2" id="KW-1185">Reference proteome</keyword>
<evidence type="ECO:0000313" key="1">
    <source>
        <dbReference type="EMBL" id="MDM5147823.1"/>
    </source>
</evidence>
<evidence type="ECO:0000313" key="2">
    <source>
        <dbReference type="Proteomes" id="UP001168167"/>
    </source>
</evidence>
<gene>
    <name evidence="1" type="ORF">NQX30_05510</name>
</gene>
<reference evidence="1" key="2">
    <citation type="journal article" date="2023" name="Microbiome">
        <title>Synthase-selected sorting approach identifies a beta-lactone synthase in a nudibranch symbiotic bacterium.</title>
        <authorList>
            <person name="Dzunkova M."/>
            <person name="La Clair J.J."/>
            <person name="Tyml T."/>
            <person name="Doud D."/>
            <person name="Schulz F."/>
            <person name="Piquer-Esteban S."/>
            <person name="Porcel Sanchis D."/>
            <person name="Osborn A."/>
            <person name="Robinson D."/>
            <person name="Louie K.B."/>
            <person name="Bowen B.P."/>
            <person name="Bowers R.M."/>
            <person name="Lee J."/>
            <person name="Arnau V."/>
            <person name="Diaz-Villanueva W."/>
            <person name="Stepanauskas R."/>
            <person name="Gosliner T."/>
            <person name="Date S.V."/>
            <person name="Northen T.R."/>
            <person name="Cheng J.F."/>
            <person name="Burkart M.D."/>
            <person name="Woyke T."/>
        </authorList>
    </citation>
    <scope>NUCLEOTIDE SEQUENCE</scope>
    <source>
        <strain evidence="1">Df01</strain>
    </source>
</reference>
<name>A0ABT7QM72_9GAMM</name>
<organism evidence="1 2">
    <name type="scientific">Candidatus Doriopsillibacter californiensis</name>
    <dbReference type="NCBI Taxonomy" id="2970740"/>
    <lineage>
        <taxon>Bacteria</taxon>
        <taxon>Pseudomonadati</taxon>
        <taxon>Pseudomonadota</taxon>
        <taxon>Gammaproteobacteria</taxon>
        <taxon>Candidatus Tethybacterales</taxon>
        <taxon>Candidatus Persebacteraceae</taxon>
        <taxon>Candidatus Doriopsillibacter</taxon>
    </lineage>
</organism>
<comment type="caution">
    <text evidence="1">The sequence shown here is derived from an EMBL/GenBank/DDBJ whole genome shotgun (WGS) entry which is preliminary data.</text>
</comment>
<proteinExistence type="predicted"/>
<accession>A0ABT7QM72</accession>
<protein>
    <submittedName>
        <fullName evidence="1">Uncharacterized protein</fullName>
    </submittedName>
</protein>
<sequence>MSTAEKIKDIINASGMNTRLYAERNEYNYQTLRNIVSGRVSGQHGEAARVVSAILGRVAQKPKRKNKNFAQNLKKISEITDHTDVTSAALITNAVNNSGLTIKEYATRHGYPYHTVRNLVYGKTCGKFGLPAKIVASVMCKDTPLANGVSLHSKHKKLNVQLALKGYHSLTDWANKHGFNHDTVRSAIRRYCGAHGRSPRYNSQTPKILAALSKTLGQSCMGLQVTNELAHAQPWLRQQAYWRQNVIC</sequence>
<dbReference type="Proteomes" id="UP001168167">
    <property type="component" value="Unassembled WGS sequence"/>
</dbReference>
<reference evidence="1" key="1">
    <citation type="submission" date="2022-08" db="EMBL/GenBank/DDBJ databases">
        <authorList>
            <person name="Dzunkova M."/>
            <person name="La Clair J."/>
            <person name="Tyml T."/>
            <person name="Doud D."/>
            <person name="Schulz F."/>
            <person name="Piquer S."/>
            <person name="Porcel Sanchis D."/>
            <person name="Osborn A."/>
            <person name="Robinson D."/>
            <person name="Louie K.B."/>
            <person name="Bowen B.P."/>
            <person name="Bowers R."/>
            <person name="Lee J."/>
            <person name="Arnau Llombart V."/>
            <person name="Diaz Villanueva W."/>
            <person name="Gosliner T."/>
            <person name="Northen T."/>
            <person name="Cheng J.-F."/>
            <person name="Burkart M.D."/>
            <person name="Woyke T."/>
        </authorList>
    </citation>
    <scope>NUCLEOTIDE SEQUENCE</scope>
    <source>
        <strain evidence="1">Df01</strain>
    </source>
</reference>
<dbReference type="EMBL" id="JANQAO010000003">
    <property type="protein sequence ID" value="MDM5147823.1"/>
    <property type="molecule type" value="Genomic_DNA"/>
</dbReference>